<evidence type="ECO:0000313" key="4">
    <source>
        <dbReference type="EMBL" id="KID63456.1"/>
    </source>
</evidence>
<dbReference type="InterPro" id="IPR029058">
    <property type="entry name" value="AB_hydrolase_fold"/>
</dbReference>
<evidence type="ECO:0000259" key="3">
    <source>
        <dbReference type="Pfam" id="PF07859"/>
    </source>
</evidence>
<dbReference type="Pfam" id="PF07859">
    <property type="entry name" value="Abhydrolase_3"/>
    <property type="match status" value="1"/>
</dbReference>
<evidence type="ECO:0000256" key="1">
    <source>
        <dbReference type="ARBA" id="ARBA00022801"/>
    </source>
</evidence>
<dbReference type="Proteomes" id="UP000031186">
    <property type="component" value="Unassembled WGS sequence"/>
</dbReference>
<evidence type="ECO:0000256" key="2">
    <source>
        <dbReference type="SAM" id="Phobius"/>
    </source>
</evidence>
<sequence>MPSKTGTKLSILGMLDLLPGVVSIVAAGLLAVLTGLFRGQKDAPSLHLHIAYAVLRKATTRLTPLQLQFVSPLTDVVYKQYARSAKIKPETVALGSGAHGHWLGNKDAANVLVWYHGGGFCLPANLGYFKFLQSLVASSQRAGQDLAVFVLTYSLAPGAAYPTQLTQAVEALRYILEDTGRTPAQVLIGGDSAGGNLVMGVLSHLAHGHPAIRKLKVAEPLAGAVGIAPWTLIGEDHSARDIYHGGDLITPAVDGPWSRAFLGGADKDYFTSASTAPRSWLAAFPVKRVLILGGGNEILLPAIEELADNLKAALPNVELFIGHREAHVAPVYNIYVGDNTETLQGKKIKAWLREIL</sequence>
<dbReference type="Gene3D" id="3.40.50.1820">
    <property type="entry name" value="alpha/beta hydrolase"/>
    <property type="match status" value="1"/>
</dbReference>
<feature type="domain" description="Alpha/beta hydrolase fold-3" evidence="3">
    <location>
        <begin position="112"/>
        <end position="328"/>
    </location>
</feature>
<dbReference type="OrthoDB" id="2152029at2759"/>
<keyword evidence="2" id="KW-1133">Transmembrane helix</keyword>
<dbReference type="AlphaFoldDB" id="A0A0B4FC18"/>
<dbReference type="VEuPathDB" id="FungiDB:MAN_07657"/>
<dbReference type="HOGENOM" id="CLU_042179_3_0_1"/>
<dbReference type="EMBL" id="AZNF01000010">
    <property type="protein sequence ID" value="KID63456.1"/>
    <property type="molecule type" value="Genomic_DNA"/>
</dbReference>
<keyword evidence="5" id="KW-1185">Reference proteome</keyword>
<gene>
    <name evidence="4" type="ORF">MAN_07657</name>
</gene>
<keyword evidence="1" id="KW-0378">Hydrolase</keyword>
<name>A0A0B4FC18_METAF</name>
<proteinExistence type="predicted"/>
<dbReference type="PANTHER" id="PTHR48081">
    <property type="entry name" value="AB HYDROLASE SUPERFAMILY PROTEIN C4A8.06C"/>
    <property type="match status" value="1"/>
</dbReference>
<dbReference type="GO" id="GO:0016787">
    <property type="term" value="F:hydrolase activity"/>
    <property type="evidence" value="ECO:0007669"/>
    <property type="project" value="UniProtKB-KW"/>
</dbReference>
<dbReference type="InterPro" id="IPR013094">
    <property type="entry name" value="AB_hydrolase_3"/>
</dbReference>
<dbReference type="InterPro" id="IPR050300">
    <property type="entry name" value="GDXG_lipolytic_enzyme"/>
</dbReference>
<comment type="caution">
    <text evidence="4">The sequence shown here is derived from an EMBL/GenBank/DDBJ whole genome shotgun (WGS) entry which is preliminary data.</text>
</comment>
<keyword evidence="2" id="KW-0472">Membrane</keyword>
<evidence type="ECO:0000313" key="5">
    <source>
        <dbReference type="Proteomes" id="UP000031186"/>
    </source>
</evidence>
<organism evidence="4 5">
    <name type="scientific">Metarhizium anisopliae (strain ARSEF 549)</name>
    <dbReference type="NCBI Taxonomy" id="3151832"/>
    <lineage>
        <taxon>Eukaryota</taxon>
        <taxon>Fungi</taxon>
        <taxon>Dikarya</taxon>
        <taxon>Ascomycota</taxon>
        <taxon>Pezizomycotina</taxon>
        <taxon>Sordariomycetes</taxon>
        <taxon>Hypocreomycetidae</taxon>
        <taxon>Hypocreales</taxon>
        <taxon>Clavicipitaceae</taxon>
        <taxon>Metarhizium</taxon>
    </lineage>
</organism>
<feature type="transmembrane region" description="Helical" evidence="2">
    <location>
        <begin position="17"/>
        <end position="37"/>
    </location>
</feature>
<dbReference type="SUPFAM" id="SSF53474">
    <property type="entry name" value="alpha/beta-Hydrolases"/>
    <property type="match status" value="1"/>
</dbReference>
<accession>A0A0B4FC18</accession>
<feature type="non-terminal residue" evidence="4">
    <location>
        <position position="1"/>
    </location>
</feature>
<protein>
    <submittedName>
        <fullName evidence="4">Lipase/thioesterase family protein</fullName>
    </submittedName>
</protein>
<reference evidence="4 5" key="1">
    <citation type="journal article" date="2014" name="Proc. Natl. Acad. Sci. U.S.A.">
        <title>Trajectory and genomic determinants of fungal-pathogen speciation and host adaptation.</title>
        <authorList>
            <person name="Hu X."/>
            <person name="Xiao G."/>
            <person name="Zheng P."/>
            <person name="Shang Y."/>
            <person name="Su Y."/>
            <person name="Zhang X."/>
            <person name="Liu X."/>
            <person name="Zhan S."/>
            <person name="St Leger R.J."/>
            <person name="Wang C."/>
        </authorList>
    </citation>
    <scope>NUCLEOTIDE SEQUENCE [LARGE SCALE GENOMIC DNA]</scope>
    <source>
        <strain evidence="4 5">ARSEF 549</strain>
    </source>
</reference>
<keyword evidence="2" id="KW-0812">Transmembrane</keyword>
<dbReference type="PANTHER" id="PTHR48081:SF21">
    <property type="entry name" value="LIPASE_THIOESTERASE FAMILY PROTEIN (AFU_ORTHOLOGUE AFUA_8G02590)"/>
    <property type="match status" value="1"/>
</dbReference>